<feature type="region of interest" description="Disordered" evidence="1">
    <location>
        <begin position="41"/>
        <end position="69"/>
    </location>
</feature>
<dbReference type="Proteomes" id="UP001597176">
    <property type="component" value="Unassembled WGS sequence"/>
</dbReference>
<evidence type="ECO:0000256" key="1">
    <source>
        <dbReference type="SAM" id="MobiDB-lite"/>
    </source>
</evidence>
<proteinExistence type="predicted"/>
<gene>
    <name evidence="2" type="ORF">ACFQ4G_20660</name>
</gene>
<feature type="compositionally biased region" description="Gly residues" evidence="1">
    <location>
        <begin position="54"/>
        <end position="69"/>
    </location>
</feature>
<comment type="caution">
    <text evidence="2">The sequence shown here is derived from an EMBL/GenBank/DDBJ whole genome shotgun (WGS) entry which is preliminary data.</text>
</comment>
<feature type="compositionally biased region" description="Polar residues" evidence="1">
    <location>
        <begin position="85"/>
        <end position="97"/>
    </location>
</feature>
<accession>A0ABW3X3E3</accession>
<evidence type="ECO:0008006" key="4">
    <source>
        <dbReference type="Google" id="ProtNLM"/>
    </source>
</evidence>
<feature type="region of interest" description="Disordered" evidence="1">
    <location>
        <begin position="81"/>
        <end position="101"/>
    </location>
</feature>
<name>A0ABW3X3E3_9HYPH</name>
<evidence type="ECO:0000313" key="2">
    <source>
        <dbReference type="EMBL" id="MFD1303983.1"/>
    </source>
</evidence>
<dbReference type="EMBL" id="JBHTND010000046">
    <property type="protein sequence ID" value="MFD1303983.1"/>
    <property type="molecule type" value="Genomic_DNA"/>
</dbReference>
<sequence>MVIAMRDASERGHEAEILRRQLALLATETKLIRLRQSLARKYDPAQPRAPAGQSDGGRWVGPGGGGGDGLIDRLPRGQARWASLQGGTAQGSSTPEETTTEDGARILSLRIHSGRGEWDDQHAVVTPDGESRIFENSGETQTIRDGASGEVLSSGTFASPEPQAEATVQQVFLPAAPFVVAPAVAATLEAAALLFTYLEARKPGFGKAPGRTALRYDFDPDPDPEKKLPLIWVGQIDQARLDQACPRNAEVQAVTDEATKRLTALNPLLTRQQLGTMIHVDVAKTFTFKNYPDVRVELSISSAGEAVKYGKKDSVRLDLYELSPNQTVCVYDYKTGNEGLEPARALLLARIAKMHYPQARGMVIIQVRPIK</sequence>
<protein>
    <recommendedName>
        <fullName evidence="4">PD-(D/E)XK endonuclease-like domain-containing protein</fullName>
    </recommendedName>
</protein>
<keyword evidence="3" id="KW-1185">Reference proteome</keyword>
<reference evidence="3" key="1">
    <citation type="journal article" date="2019" name="Int. J. Syst. Evol. Microbiol.">
        <title>The Global Catalogue of Microorganisms (GCM) 10K type strain sequencing project: providing services to taxonomists for standard genome sequencing and annotation.</title>
        <authorList>
            <consortium name="The Broad Institute Genomics Platform"/>
            <consortium name="The Broad Institute Genome Sequencing Center for Infectious Disease"/>
            <person name="Wu L."/>
            <person name="Ma J."/>
        </authorList>
    </citation>
    <scope>NUCLEOTIDE SEQUENCE [LARGE SCALE GENOMIC DNA]</scope>
    <source>
        <strain evidence="3">CCUG 56108</strain>
    </source>
</reference>
<dbReference type="RefSeq" id="WP_238202634.1">
    <property type="nucleotide sequence ID" value="NZ_JBHTND010000046.1"/>
</dbReference>
<organism evidence="2 3">
    <name type="scientific">Methylobacterium marchantiae</name>
    <dbReference type="NCBI Taxonomy" id="600331"/>
    <lineage>
        <taxon>Bacteria</taxon>
        <taxon>Pseudomonadati</taxon>
        <taxon>Pseudomonadota</taxon>
        <taxon>Alphaproteobacteria</taxon>
        <taxon>Hyphomicrobiales</taxon>
        <taxon>Methylobacteriaceae</taxon>
        <taxon>Methylobacterium</taxon>
    </lineage>
</organism>
<evidence type="ECO:0000313" key="3">
    <source>
        <dbReference type="Proteomes" id="UP001597176"/>
    </source>
</evidence>